<proteinExistence type="predicted"/>
<evidence type="ECO:0000256" key="1">
    <source>
        <dbReference type="SAM" id="MobiDB-lite"/>
    </source>
</evidence>
<name>A0AAV4MAA0_9ARAC</name>
<keyword evidence="3" id="KW-1185">Reference proteome</keyword>
<protein>
    <submittedName>
        <fullName evidence="2">Uncharacterized protein</fullName>
    </submittedName>
</protein>
<evidence type="ECO:0000313" key="3">
    <source>
        <dbReference type="Proteomes" id="UP001054837"/>
    </source>
</evidence>
<dbReference type="EMBL" id="BPLQ01000264">
    <property type="protein sequence ID" value="GIX69358.1"/>
    <property type="molecule type" value="Genomic_DNA"/>
</dbReference>
<gene>
    <name evidence="2" type="ORF">CDAR_259211</name>
</gene>
<evidence type="ECO:0000313" key="2">
    <source>
        <dbReference type="EMBL" id="GIX69358.1"/>
    </source>
</evidence>
<comment type="caution">
    <text evidence="2">The sequence shown here is derived from an EMBL/GenBank/DDBJ whole genome shotgun (WGS) entry which is preliminary data.</text>
</comment>
<dbReference type="Proteomes" id="UP001054837">
    <property type="component" value="Unassembled WGS sequence"/>
</dbReference>
<organism evidence="2 3">
    <name type="scientific">Caerostris darwini</name>
    <dbReference type="NCBI Taxonomy" id="1538125"/>
    <lineage>
        <taxon>Eukaryota</taxon>
        <taxon>Metazoa</taxon>
        <taxon>Ecdysozoa</taxon>
        <taxon>Arthropoda</taxon>
        <taxon>Chelicerata</taxon>
        <taxon>Arachnida</taxon>
        <taxon>Araneae</taxon>
        <taxon>Araneomorphae</taxon>
        <taxon>Entelegynae</taxon>
        <taxon>Araneoidea</taxon>
        <taxon>Araneidae</taxon>
        <taxon>Caerostris</taxon>
    </lineage>
</organism>
<reference evidence="2 3" key="1">
    <citation type="submission" date="2021-06" db="EMBL/GenBank/DDBJ databases">
        <title>Caerostris darwini draft genome.</title>
        <authorList>
            <person name="Kono N."/>
            <person name="Arakawa K."/>
        </authorList>
    </citation>
    <scope>NUCLEOTIDE SEQUENCE [LARGE SCALE GENOMIC DNA]</scope>
</reference>
<accession>A0AAV4MAA0</accession>
<dbReference type="AlphaFoldDB" id="A0AAV4MAA0"/>
<feature type="region of interest" description="Disordered" evidence="1">
    <location>
        <begin position="31"/>
        <end position="64"/>
    </location>
</feature>
<sequence>MFSLDSSEADYVLYPPEGYTVLIKAGLFSKRGGGGVHTSSSAGSRRSCAPSPLREETGFNENGAPLRGYRYIFVFFFVRVWMTYPTRKHVACPVVTGTSPLPPRLLQSLYVPAID</sequence>